<gene>
    <name evidence="2" type="ORF">GGR24_000864</name>
</gene>
<dbReference type="InterPro" id="IPR032466">
    <property type="entry name" value="Metal_Hydrolase"/>
</dbReference>
<dbReference type="SUPFAM" id="SSF51338">
    <property type="entry name" value="Composite domain of metallo-dependent hydrolases"/>
    <property type="match status" value="2"/>
</dbReference>
<reference evidence="2 3" key="1">
    <citation type="submission" date="2020-08" db="EMBL/GenBank/DDBJ databases">
        <title>Genomic Encyclopedia of Type Strains, Phase IV (KMG-IV): sequencing the most valuable type-strain genomes for metagenomic binning, comparative biology and taxonomic classification.</title>
        <authorList>
            <person name="Goeker M."/>
        </authorList>
    </citation>
    <scope>NUCLEOTIDE SEQUENCE [LARGE SCALE GENOMIC DNA]</scope>
    <source>
        <strain evidence="2 3">DSM 25481</strain>
    </source>
</reference>
<sequence length="553" mass="60163">MSAVRITGGKVLDPANGEVGVERDVFIQDGRIAASGAVGEGVTETIDAKGGVVMAGAIDIHTHIAGGKSNIARLLMVEEQRAIREPAGPFCACGGGLSTMTAHATGCRYVEMGYTAAFEPAVVGANARHMHYEMGDIPFLDTGGYLVLGNDDFLLDLIASGAGQQAVNDYVAWMLAATKCMAIKIVNPGGINAFKFNARRLDLDEANPHYEITPRKILTTLIRAVTELGLAHPIHLHGCNLGVPGNEQTTLDTIAATEGLPLHMTHVQFHSYGTEGDRKFSSGAAKIAEAVNKNPNISIDVGQIMFGQTVTASADLMSQHRNRGIATPKRWIGMDIEMDAACGIVPFEYKDKSFVNALQWAIGLELFLLVEDPWRIFLTTDHPNGAPFTTYPHLLRLLMDKPFRDEQFAKLPKSARKHSILNELKREYTLEEIAIVTRAAPAKILGLTDRGHLGAGAAGDVVIYRDDPDREAMFSKAEYVLKDGRVVVKDGEIVDVVYGRTHSVAPDYDKSMDAKLDRWFDQAIGFKAKTFKMRDHEIRDGQGTVVHATKRSA</sequence>
<keyword evidence="3" id="KW-1185">Reference proteome</keyword>
<dbReference type="RefSeq" id="WP_183394029.1">
    <property type="nucleotide sequence ID" value="NZ_JACIDR010000001.1"/>
</dbReference>
<dbReference type="Proteomes" id="UP000528964">
    <property type="component" value="Unassembled WGS sequence"/>
</dbReference>
<organism evidence="2 3">
    <name type="scientific">Hansschlegelia beijingensis</name>
    <dbReference type="NCBI Taxonomy" id="1133344"/>
    <lineage>
        <taxon>Bacteria</taxon>
        <taxon>Pseudomonadati</taxon>
        <taxon>Pseudomonadota</taxon>
        <taxon>Alphaproteobacteria</taxon>
        <taxon>Hyphomicrobiales</taxon>
        <taxon>Methylopilaceae</taxon>
        <taxon>Hansschlegelia</taxon>
    </lineage>
</organism>
<dbReference type="GO" id="GO:0018493">
    <property type="term" value="F:formylmethanofuran dehydrogenase activity"/>
    <property type="evidence" value="ECO:0007669"/>
    <property type="project" value="UniProtKB-EC"/>
</dbReference>
<name>A0A7W6CWA6_9HYPH</name>
<protein>
    <submittedName>
        <fullName evidence="2">Formylmethanofuran dehydrogenase subunit A</fullName>
        <ecNumber evidence="2">1.2.7.12</ecNumber>
    </submittedName>
</protein>
<evidence type="ECO:0000259" key="1">
    <source>
        <dbReference type="Pfam" id="PF07969"/>
    </source>
</evidence>
<accession>A0A7W6CWA6</accession>
<keyword evidence="2" id="KW-0560">Oxidoreductase</keyword>
<comment type="caution">
    <text evidence="2">The sequence shown here is derived from an EMBL/GenBank/DDBJ whole genome shotgun (WGS) entry which is preliminary data.</text>
</comment>
<feature type="domain" description="Amidohydrolase 3" evidence="1">
    <location>
        <begin position="44"/>
        <end position="488"/>
    </location>
</feature>
<dbReference type="InterPro" id="IPR050378">
    <property type="entry name" value="Metallo-dep_Hydrolases_sf"/>
</dbReference>
<evidence type="ECO:0000313" key="3">
    <source>
        <dbReference type="Proteomes" id="UP000528964"/>
    </source>
</evidence>
<dbReference type="EMBL" id="JACIDR010000001">
    <property type="protein sequence ID" value="MBB3972231.1"/>
    <property type="molecule type" value="Genomic_DNA"/>
</dbReference>
<dbReference type="PANTHER" id="PTHR11647">
    <property type="entry name" value="HYDRANTOINASE/DIHYDROPYRIMIDINASE FAMILY MEMBER"/>
    <property type="match status" value="1"/>
</dbReference>
<dbReference type="EC" id="1.2.7.12" evidence="2"/>
<dbReference type="NCBIfam" id="TIGR03121">
    <property type="entry name" value="one_C_dehyd_A"/>
    <property type="match status" value="1"/>
</dbReference>
<dbReference type="PANTHER" id="PTHR11647:SF1">
    <property type="entry name" value="COLLAPSIN RESPONSE MEDIATOR PROTEIN"/>
    <property type="match status" value="1"/>
</dbReference>
<dbReference type="Pfam" id="PF07969">
    <property type="entry name" value="Amidohydro_3"/>
    <property type="match status" value="1"/>
</dbReference>
<proteinExistence type="predicted"/>
<dbReference type="AlphaFoldDB" id="A0A7W6CWA6"/>
<dbReference type="InterPro" id="IPR011059">
    <property type="entry name" value="Metal-dep_hydrolase_composite"/>
</dbReference>
<dbReference type="InterPro" id="IPR012027">
    <property type="entry name" value="Formylmethanofuran_DH_asu"/>
</dbReference>
<dbReference type="GO" id="GO:0016810">
    <property type="term" value="F:hydrolase activity, acting on carbon-nitrogen (but not peptide) bonds"/>
    <property type="evidence" value="ECO:0007669"/>
    <property type="project" value="InterPro"/>
</dbReference>
<dbReference type="InterPro" id="IPR013108">
    <property type="entry name" value="Amidohydro_3"/>
</dbReference>
<dbReference type="PIRSF" id="PIRSF006453">
    <property type="entry name" value="FwdA"/>
    <property type="match status" value="1"/>
</dbReference>
<dbReference type="SUPFAM" id="SSF51556">
    <property type="entry name" value="Metallo-dependent hydrolases"/>
    <property type="match status" value="1"/>
</dbReference>
<evidence type="ECO:0000313" key="2">
    <source>
        <dbReference type="EMBL" id="MBB3972231.1"/>
    </source>
</evidence>
<dbReference type="Gene3D" id="2.30.40.10">
    <property type="entry name" value="Urease, subunit C, domain 1"/>
    <property type="match status" value="1"/>
</dbReference>